<keyword evidence="3" id="KW-1185">Reference proteome</keyword>
<dbReference type="GO" id="GO:0008195">
    <property type="term" value="F:phosphatidate phosphatase activity"/>
    <property type="evidence" value="ECO:0007669"/>
    <property type="project" value="InterPro"/>
</dbReference>
<protein>
    <submittedName>
        <fullName evidence="2">DUF2183 domain-containing protein</fullName>
    </submittedName>
</protein>
<dbReference type="InterPro" id="IPR052935">
    <property type="entry name" value="Mg2+_PAP"/>
</dbReference>
<evidence type="ECO:0000259" key="1">
    <source>
        <dbReference type="Pfam" id="PF09949"/>
    </source>
</evidence>
<dbReference type="RefSeq" id="WP_166857268.1">
    <property type="nucleotide sequence ID" value="NZ_CP063989.1"/>
</dbReference>
<reference evidence="2 3" key="1">
    <citation type="submission" date="2020-11" db="EMBL/GenBank/DDBJ databases">
        <title>Actinomyces sp. ZJ750.</title>
        <authorList>
            <person name="Zhou J."/>
        </authorList>
    </citation>
    <scope>NUCLEOTIDE SEQUENCE [LARGE SCALE GENOMIC DNA]</scope>
    <source>
        <strain evidence="2 3">ZJ750</strain>
    </source>
</reference>
<dbReference type="PANTHER" id="PTHR28208">
    <property type="entry name" value="PHOSPHATIDATE PHOSPHATASE APP1"/>
    <property type="match status" value="1"/>
</dbReference>
<dbReference type="EMBL" id="CP063989">
    <property type="protein sequence ID" value="QPL05217.1"/>
    <property type="molecule type" value="Genomic_DNA"/>
</dbReference>
<evidence type="ECO:0000313" key="2">
    <source>
        <dbReference type="EMBL" id="QPL05217.1"/>
    </source>
</evidence>
<gene>
    <name evidence="2" type="ORF">ID810_10920</name>
</gene>
<proteinExistence type="predicted"/>
<dbReference type="AlphaFoldDB" id="A0A7T0LKD0"/>
<organism evidence="2 3">
    <name type="scientific">Actinomyces respiraculi</name>
    <dbReference type="NCBI Taxonomy" id="2744574"/>
    <lineage>
        <taxon>Bacteria</taxon>
        <taxon>Bacillati</taxon>
        <taxon>Actinomycetota</taxon>
        <taxon>Actinomycetes</taxon>
        <taxon>Actinomycetales</taxon>
        <taxon>Actinomycetaceae</taxon>
        <taxon>Actinomyces</taxon>
    </lineage>
</organism>
<accession>A0A7T0LKD0</accession>
<name>A0A7T0LKD0_9ACTO</name>
<dbReference type="Proteomes" id="UP000594637">
    <property type="component" value="Chromosome"/>
</dbReference>
<dbReference type="KEGG" id="arep:ID810_10920"/>
<sequence length="394" mass="42810">MPFSDIARAAEIQLSRNLIPSLKAKGWRPRVIGYDGYGSSAPSTTGMHNPGSPMARVLARMLMRPANAPAEGPLFRSIPRELPTTPERVREIAVDTLMDAQRGWRQLIDVPVPYLPVTIRVGGVSVRTRADRAGYIDVVVRDHGLGPGWHDVEIDAAGAGTVTTRVRIVGPGERLGIVCDIDDTVMVTEVPRALIAAWNFLFKNASNREAVPGMAQLLARIEDAHPDTPIIFLSTGPWNAVPTLRSFFAHNGYPQAPKLMTDWGPSATGWFRSGIEHKRTELRRLMIDLPDVTWLLIGDDGQHDPLIYSEVVREHSNRIAAVAIRHLSQKEQVLAGSQIAHPMGLGYEARTLAEADVPVVTGGDGFELARLLPSWIVGGHADQAGGWASGPAEG</sequence>
<dbReference type="InterPro" id="IPR019236">
    <property type="entry name" value="APP1_cat"/>
</dbReference>
<feature type="domain" description="Phosphatidate phosphatase APP1 catalytic" evidence="1">
    <location>
        <begin position="176"/>
        <end position="326"/>
    </location>
</feature>
<dbReference type="Pfam" id="PF09949">
    <property type="entry name" value="APP1_cat"/>
    <property type="match status" value="1"/>
</dbReference>
<evidence type="ECO:0000313" key="3">
    <source>
        <dbReference type="Proteomes" id="UP000594637"/>
    </source>
</evidence>
<dbReference type="PANTHER" id="PTHR28208:SF3">
    <property type="entry name" value="PHOSPHATIDATE PHOSPHATASE APP1"/>
    <property type="match status" value="1"/>
</dbReference>